<proteinExistence type="predicted"/>
<dbReference type="InterPro" id="IPR002052">
    <property type="entry name" value="DNA_methylase_N6_adenine_CS"/>
</dbReference>
<dbReference type="EMBL" id="PP895363">
    <property type="protein sequence ID" value="XCI78167.1"/>
    <property type="molecule type" value="Genomic_DNA"/>
</dbReference>
<name>A0AAU8I0F9_9CAUD</name>
<dbReference type="PROSITE" id="PS00092">
    <property type="entry name" value="N6_MTASE"/>
    <property type="match status" value="1"/>
</dbReference>
<organism evidence="1">
    <name type="scientific">Klebsiella phage FKP3</name>
    <dbReference type="NCBI Taxonomy" id="3231233"/>
    <lineage>
        <taxon>Viruses</taxon>
        <taxon>Duplodnaviria</taxon>
        <taxon>Heunggongvirae</taxon>
        <taxon>Uroviricota</taxon>
        <taxon>Caudoviricetes</taxon>
        <taxon>Stephanstirmvirinae</taxon>
        <taxon>Justusliebigvirus</taxon>
    </lineage>
</organism>
<dbReference type="GO" id="GO:0003676">
    <property type="term" value="F:nucleic acid binding"/>
    <property type="evidence" value="ECO:0007669"/>
    <property type="project" value="InterPro"/>
</dbReference>
<evidence type="ECO:0000313" key="1">
    <source>
        <dbReference type="EMBL" id="XCI78167.1"/>
    </source>
</evidence>
<keyword evidence="1" id="KW-0808">Transferase</keyword>
<reference evidence="1" key="1">
    <citation type="submission" date="2024-06" db="EMBL/GenBank/DDBJ databases">
        <title>High activity and specificity of bacteriophage cocktails against carbapenem-resistant Klebsiella pneumoniae belonging to high-risk clones CG258 and ST307.</title>
        <authorList>
            <person name="Jimenez Quiceno J."/>
            <person name="Salazar Ospina L."/>
            <person name="Tellez Carrasquilla S."/>
        </authorList>
    </citation>
    <scope>NUCLEOTIDE SEQUENCE</scope>
</reference>
<keyword evidence="1" id="KW-0489">Methyltransferase</keyword>
<sequence length="169" mass="19693">MANNYERPDNDFYPTPQKCIDSLFGIIDFKNLVEEGWTFAEPCRGLANAIYQHFPEGSEYCELDEGIDYFNSSWKRKPDAIITNPPFKLALQFLEKSLQECDVCIYLLRLGFLESKKRREFHKNNPPNHLIVLSERPSFVGGGTDKTAYAWYVYDPKNRLGLTQPFYFV</sequence>
<protein>
    <submittedName>
        <fullName evidence="1">DNA methyltransferase</fullName>
    </submittedName>
</protein>
<dbReference type="GO" id="GO:0032259">
    <property type="term" value="P:methylation"/>
    <property type="evidence" value="ECO:0007669"/>
    <property type="project" value="UniProtKB-KW"/>
</dbReference>
<dbReference type="GO" id="GO:0008168">
    <property type="term" value="F:methyltransferase activity"/>
    <property type="evidence" value="ECO:0007669"/>
    <property type="project" value="UniProtKB-KW"/>
</dbReference>
<accession>A0AAU8I0F9</accession>